<sequence length="218" mass="24592">MAQPQLVTSAAIITNAVKADTFIVQLITRQAYTLFKKNVLIRLRSWRQNLFHVTQSILVIFLVWCINKAVSYSNNQFTGKGAVRNPPVVGIPNIPDCRENLFLRRDLPCFTFLYTPAGDNLTEALVTHIRGNNDPPIPASLVMGLANTSQVDKYLLLHPQTVLAALHLQVTSNQTVSYILQTNSTAVYFKGQFQDPNLYIQLPLQARNHYGCFRHCFC</sequence>
<accession>A0A250XDE3</accession>
<dbReference type="Proteomes" id="UP000232323">
    <property type="component" value="Unassembled WGS sequence"/>
</dbReference>
<name>A0A250XDE3_9CHLO</name>
<dbReference type="EMBL" id="BEGY01000056">
    <property type="protein sequence ID" value="GAX80780.1"/>
    <property type="molecule type" value="Genomic_DNA"/>
</dbReference>
<dbReference type="AlphaFoldDB" id="A0A250XDE3"/>
<gene>
    <name evidence="1" type="ORF">CEUSTIGMA_g8216.t1</name>
</gene>
<dbReference type="STRING" id="1157962.A0A250XDE3"/>
<evidence type="ECO:0000313" key="2">
    <source>
        <dbReference type="Proteomes" id="UP000232323"/>
    </source>
</evidence>
<protein>
    <submittedName>
        <fullName evidence="1">Uncharacterized protein</fullName>
    </submittedName>
</protein>
<dbReference type="OrthoDB" id="545677at2759"/>
<evidence type="ECO:0000313" key="1">
    <source>
        <dbReference type="EMBL" id="GAX80780.1"/>
    </source>
</evidence>
<organism evidence="1 2">
    <name type="scientific">Chlamydomonas eustigma</name>
    <dbReference type="NCBI Taxonomy" id="1157962"/>
    <lineage>
        <taxon>Eukaryota</taxon>
        <taxon>Viridiplantae</taxon>
        <taxon>Chlorophyta</taxon>
        <taxon>core chlorophytes</taxon>
        <taxon>Chlorophyceae</taxon>
        <taxon>CS clade</taxon>
        <taxon>Chlamydomonadales</taxon>
        <taxon>Chlamydomonadaceae</taxon>
        <taxon>Chlamydomonas</taxon>
    </lineage>
</organism>
<keyword evidence="2" id="KW-1185">Reference proteome</keyword>
<proteinExistence type="predicted"/>
<reference evidence="1 2" key="1">
    <citation type="submission" date="2017-08" db="EMBL/GenBank/DDBJ databases">
        <title>Acidophilic green algal genome provides insights into adaptation to an acidic environment.</title>
        <authorList>
            <person name="Hirooka S."/>
            <person name="Hirose Y."/>
            <person name="Kanesaki Y."/>
            <person name="Higuchi S."/>
            <person name="Fujiwara T."/>
            <person name="Onuma R."/>
            <person name="Era A."/>
            <person name="Ohbayashi R."/>
            <person name="Uzuka A."/>
            <person name="Nozaki H."/>
            <person name="Yoshikawa H."/>
            <person name="Miyagishima S.Y."/>
        </authorList>
    </citation>
    <scope>NUCLEOTIDE SEQUENCE [LARGE SCALE GENOMIC DNA]</scope>
    <source>
        <strain evidence="1 2">NIES-2499</strain>
    </source>
</reference>
<comment type="caution">
    <text evidence="1">The sequence shown here is derived from an EMBL/GenBank/DDBJ whole genome shotgun (WGS) entry which is preliminary data.</text>
</comment>